<dbReference type="EC" id="2.1.1.37" evidence="8"/>
<gene>
    <name evidence="9" type="primary">dcm</name>
    <name evidence="9" type="ORF">GCM10009431_01240</name>
</gene>
<dbReference type="PANTHER" id="PTHR10629:SF52">
    <property type="entry name" value="DNA (CYTOSINE-5)-METHYLTRANSFERASE 1"/>
    <property type="match status" value="1"/>
</dbReference>
<dbReference type="Gene3D" id="3.90.120.10">
    <property type="entry name" value="DNA Methylase, subunit A, domain 2"/>
    <property type="match status" value="1"/>
</dbReference>
<dbReference type="Gene3D" id="3.40.50.150">
    <property type="entry name" value="Vaccinia Virus protein VP39"/>
    <property type="match status" value="1"/>
</dbReference>
<dbReference type="PROSITE" id="PS00094">
    <property type="entry name" value="C5_MTASE_1"/>
    <property type="match status" value="1"/>
</dbReference>
<reference evidence="9 10" key="1">
    <citation type="journal article" date="2019" name="Int. J. Syst. Evol. Microbiol.">
        <title>The Global Catalogue of Microorganisms (GCM) 10K type strain sequencing project: providing services to taxonomists for standard genome sequencing and annotation.</title>
        <authorList>
            <consortium name="The Broad Institute Genomics Platform"/>
            <consortium name="The Broad Institute Genome Sequencing Center for Infectious Disease"/>
            <person name="Wu L."/>
            <person name="Ma J."/>
        </authorList>
    </citation>
    <scope>NUCLEOTIDE SEQUENCE [LARGE SCALE GENOMIC DNA]</scope>
    <source>
        <strain evidence="9 10">JCM 15976</strain>
    </source>
</reference>
<protein>
    <recommendedName>
        <fullName evidence="8">Cytosine-specific methyltransferase</fullName>
        <ecNumber evidence="8">2.1.1.37</ecNumber>
    </recommendedName>
</protein>
<comment type="caution">
    <text evidence="9">The sequence shown here is derived from an EMBL/GenBank/DDBJ whole genome shotgun (WGS) entry which is preliminary data.</text>
</comment>
<keyword evidence="4" id="KW-0680">Restriction system</keyword>
<dbReference type="PROSITE" id="PS00095">
    <property type="entry name" value="C5_MTASE_2"/>
    <property type="match status" value="1"/>
</dbReference>
<comment type="catalytic activity">
    <reaction evidence="5 8">
        <text>a 2'-deoxycytidine in DNA + S-adenosyl-L-methionine = a 5-methyl-2'-deoxycytidine in DNA + S-adenosyl-L-homocysteine + H(+)</text>
        <dbReference type="Rhea" id="RHEA:13681"/>
        <dbReference type="Rhea" id="RHEA-COMP:11369"/>
        <dbReference type="Rhea" id="RHEA-COMP:11370"/>
        <dbReference type="ChEBI" id="CHEBI:15378"/>
        <dbReference type="ChEBI" id="CHEBI:57856"/>
        <dbReference type="ChEBI" id="CHEBI:59789"/>
        <dbReference type="ChEBI" id="CHEBI:85452"/>
        <dbReference type="ChEBI" id="CHEBI:85454"/>
        <dbReference type="EC" id="2.1.1.37"/>
    </reaction>
</comment>
<evidence type="ECO:0000256" key="2">
    <source>
        <dbReference type="ARBA" id="ARBA00022679"/>
    </source>
</evidence>
<dbReference type="EMBL" id="BAAAGF010000001">
    <property type="protein sequence ID" value="GAA0735909.1"/>
    <property type="molecule type" value="Genomic_DNA"/>
</dbReference>
<dbReference type="InterPro" id="IPR001525">
    <property type="entry name" value="C5_MeTfrase"/>
</dbReference>
<dbReference type="Pfam" id="PF00145">
    <property type="entry name" value="DNA_methylase"/>
    <property type="match status" value="1"/>
</dbReference>
<proteinExistence type="inferred from homology"/>
<dbReference type="InterPro" id="IPR050390">
    <property type="entry name" value="C5-Methyltransferase"/>
</dbReference>
<dbReference type="RefSeq" id="WP_343795095.1">
    <property type="nucleotide sequence ID" value="NZ_BAAAGF010000001.1"/>
</dbReference>
<keyword evidence="3 6" id="KW-0949">S-adenosyl-L-methionine</keyword>
<dbReference type="InterPro" id="IPR029063">
    <property type="entry name" value="SAM-dependent_MTases_sf"/>
</dbReference>
<evidence type="ECO:0000256" key="5">
    <source>
        <dbReference type="ARBA" id="ARBA00047422"/>
    </source>
</evidence>
<dbReference type="Proteomes" id="UP001500736">
    <property type="component" value="Unassembled WGS sequence"/>
</dbReference>
<evidence type="ECO:0000256" key="1">
    <source>
        <dbReference type="ARBA" id="ARBA00022603"/>
    </source>
</evidence>
<evidence type="ECO:0000256" key="7">
    <source>
        <dbReference type="RuleBase" id="RU000416"/>
    </source>
</evidence>
<evidence type="ECO:0000256" key="4">
    <source>
        <dbReference type="ARBA" id="ARBA00022747"/>
    </source>
</evidence>
<accession>A0ABN1JCG7</accession>
<dbReference type="PROSITE" id="PS51679">
    <property type="entry name" value="SAM_MT_C5"/>
    <property type="match status" value="1"/>
</dbReference>
<keyword evidence="2 6" id="KW-0808">Transferase</keyword>
<keyword evidence="10" id="KW-1185">Reference proteome</keyword>
<dbReference type="NCBIfam" id="TIGR00675">
    <property type="entry name" value="dcm"/>
    <property type="match status" value="1"/>
</dbReference>
<organism evidence="9 10">
    <name type="scientific">Gaetbulibacter jejuensis</name>
    <dbReference type="NCBI Taxonomy" id="584607"/>
    <lineage>
        <taxon>Bacteria</taxon>
        <taxon>Pseudomonadati</taxon>
        <taxon>Bacteroidota</taxon>
        <taxon>Flavobacteriia</taxon>
        <taxon>Flavobacteriales</taxon>
        <taxon>Flavobacteriaceae</taxon>
        <taxon>Gaetbulibacter</taxon>
    </lineage>
</organism>
<dbReference type="PRINTS" id="PR00105">
    <property type="entry name" value="C5METTRFRASE"/>
</dbReference>
<name>A0ABN1JCG7_9FLAO</name>
<feature type="active site" evidence="6">
    <location>
        <position position="99"/>
    </location>
</feature>
<evidence type="ECO:0000313" key="9">
    <source>
        <dbReference type="EMBL" id="GAA0735909.1"/>
    </source>
</evidence>
<comment type="similarity">
    <text evidence="6 7">Belongs to the class I-like SAM-binding methyltransferase superfamily. C5-methyltransferase family.</text>
</comment>
<dbReference type="InterPro" id="IPR018117">
    <property type="entry name" value="C5_DNA_meth_AS"/>
</dbReference>
<dbReference type="InterPro" id="IPR031303">
    <property type="entry name" value="C5_meth_CS"/>
</dbReference>
<dbReference type="SUPFAM" id="SSF53335">
    <property type="entry name" value="S-adenosyl-L-methionine-dependent methyltransferases"/>
    <property type="match status" value="1"/>
</dbReference>
<keyword evidence="1 6" id="KW-0489">Methyltransferase</keyword>
<sequence length="421" mass="47823">MIKENITDKISNKRIIPNKLTTLSFFTGAMGLDIGLEKEGFNVMLGCEYDKASRNTISLNEPSMGLIGDIRNYTTDDILRHANLNDRNEVDVIVGGPPCQAFSTAGKRKGFSDERGNVFLKFLEVIEDIQPNYFVIENVRGLMSSIFQLDVLDEFSSDIPNQSRKKKGSSLFYVVKRLEAAGYSINFDLYNAANFGTPQSRERIVIIGTRAAIPVSRLTPTHSQTGEYGLPKWKTVKSAFKKLSKVETHNHINYTEKRIKYFKLLKAGENWRNLPDELQKEAMGKAYYLGGGKTGFLRRLDWDKPSPTIVTNPAMPATDLCHPNELRPISVEEYKVLQEFPLKWKFGGTISDQYKQIGNAVPVGLGRAIGREIISHFEGKTADTFDDFKYSRYKKTSHLEFVNEFEKEIIKEKKEPVYLDK</sequence>
<dbReference type="PANTHER" id="PTHR10629">
    <property type="entry name" value="CYTOSINE-SPECIFIC METHYLTRANSFERASE"/>
    <property type="match status" value="1"/>
</dbReference>
<evidence type="ECO:0000256" key="6">
    <source>
        <dbReference type="PROSITE-ProRule" id="PRU01016"/>
    </source>
</evidence>
<evidence type="ECO:0000313" key="10">
    <source>
        <dbReference type="Proteomes" id="UP001500736"/>
    </source>
</evidence>
<evidence type="ECO:0000256" key="8">
    <source>
        <dbReference type="RuleBase" id="RU000417"/>
    </source>
</evidence>
<evidence type="ECO:0000256" key="3">
    <source>
        <dbReference type="ARBA" id="ARBA00022691"/>
    </source>
</evidence>